<keyword evidence="3" id="KW-1185">Reference proteome</keyword>
<dbReference type="Gramene" id="OGLUM07G11290.1">
    <property type="protein sequence ID" value="OGLUM07G11290.1"/>
    <property type="gene ID" value="OGLUM07G11290"/>
</dbReference>
<organism evidence="2">
    <name type="scientific">Oryza glumipatula</name>
    <dbReference type="NCBI Taxonomy" id="40148"/>
    <lineage>
        <taxon>Eukaryota</taxon>
        <taxon>Viridiplantae</taxon>
        <taxon>Streptophyta</taxon>
        <taxon>Embryophyta</taxon>
        <taxon>Tracheophyta</taxon>
        <taxon>Spermatophyta</taxon>
        <taxon>Magnoliopsida</taxon>
        <taxon>Liliopsida</taxon>
        <taxon>Poales</taxon>
        <taxon>Poaceae</taxon>
        <taxon>BOP clade</taxon>
        <taxon>Oryzoideae</taxon>
        <taxon>Oryzeae</taxon>
        <taxon>Oryzinae</taxon>
        <taxon>Oryza</taxon>
    </lineage>
</organism>
<feature type="region of interest" description="Disordered" evidence="1">
    <location>
        <begin position="322"/>
        <end position="348"/>
    </location>
</feature>
<evidence type="ECO:0000313" key="2">
    <source>
        <dbReference type="EnsemblPlants" id="OGLUM07G11290.1"/>
    </source>
</evidence>
<name>A0A0E0AIV3_9ORYZ</name>
<dbReference type="AlphaFoldDB" id="A0A0E0AIV3"/>
<evidence type="ECO:0000313" key="3">
    <source>
        <dbReference type="Proteomes" id="UP000026961"/>
    </source>
</evidence>
<protein>
    <submittedName>
        <fullName evidence="2">Uncharacterized protein</fullName>
    </submittedName>
</protein>
<dbReference type="EnsemblPlants" id="OGLUM07G11290.1">
    <property type="protein sequence ID" value="OGLUM07G11290.1"/>
    <property type="gene ID" value="OGLUM07G11290"/>
</dbReference>
<dbReference type="HOGENOM" id="CLU_010419_1_0_1"/>
<accession>A0A0E0AIV3</accession>
<reference evidence="2" key="2">
    <citation type="submission" date="2018-05" db="EMBL/GenBank/DDBJ databases">
        <title>OgluRS3 (Oryza glumaepatula Reference Sequence Version 3).</title>
        <authorList>
            <person name="Zhang J."/>
            <person name="Kudrna D."/>
            <person name="Lee S."/>
            <person name="Talag J."/>
            <person name="Welchert J."/>
            <person name="Wing R.A."/>
        </authorList>
    </citation>
    <scope>NUCLEOTIDE SEQUENCE [LARGE SCALE GENOMIC DNA]</scope>
</reference>
<sequence>MQGPKKKVASKHKLTKEVQAVKKRDHFFMTTRCQPNDILEKMNGLRSRELIEYLMNCLDPNSMCLDHGGCGKLPVTSYDHLTLLPLGPTKEELGLGRKEKISSLSILDRINEGETDDFTMQCIMMILFSKLLALDSSTDITGNVVNMVSKDLEQYKDMTLYKFSPERRKSGKRSTVYGCTAFLMVYYLDNLLCKSMITNTDTPCSQFFNSNLIDQIENLTKSTKKKDGSISFGKLNLRCREITCYFVSKGKGKVAAASENTRKRKHMDEEAAQEATIEGSKEALVLVVTSQAFAEAEQIVCNLHKAQDHLVNVLTSLCTTSGNDNTTQASIDTPPTQDNDDLGEEQSKGCVESLASMHVEDPTHIEARQPCVRQQMHIIMPAIAPSPVTNPSPLIMPIEMEKRRPLANPKYTSHFKCASTEPLWDDNGDNATEVYKIVCNSQLPDAEW</sequence>
<evidence type="ECO:0000256" key="1">
    <source>
        <dbReference type="SAM" id="MobiDB-lite"/>
    </source>
</evidence>
<proteinExistence type="predicted"/>
<reference evidence="2" key="1">
    <citation type="submission" date="2015-04" db="UniProtKB">
        <authorList>
            <consortium name="EnsemblPlants"/>
        </authorList>
    </citation>
    <scope>IDENTIFICATION</scope>
</reference>
<feature type="compositionally biased region" description="Polar residues" evidence="1">
    <location>
        <begin position="322"/>
        <end position="337"/>
    </location>
</feature>
<dbReference type="Proteomes" id="UP000026961">
    <property type="component" value="Chromosome 7"/>
</dbReference>